<organism evidence="2">
    <name type="scientific">Heterosigma akashiwo</name>
    <name type="common">Chromophytic alga</name>
    <name type="synonym">Heterosigma carterae</name>
    <dbReference type="NCBI Taxonomy" id="2829"/>
    <lineage>
        <taxon>Eukaryota</taxon>
        <taxon>Sar</taxon>
        <taxon>Stramenopiles</taxon>
        <taxon>Ochrophyta</taxon>
        <taxon>Raphidophyceae</taxon>
        <taxon>Chattonellales</taxon>
        <taxon>Chattonellaceae</taxon>
        <taxon>Heterosigma</taxon>
    </lineage>
</organism>
<feature type="compositionally biased region" description="Low complexity" evidence="1">
    <location>
        <begin position="46"/>
        <end position="113"/>
    </location>
</feature>
<evidence type="ECO:0000313" key="2">
    <source>
        <dbReference type="EMBL" id="CAE0656245.1"/>
    </source>
</evidence>
<sequence length="273" mass="29282">MDEQCGSSGWSLFEASCDDKFEHYNACHRTCSADAVVPTKAPWNMAPGTSDSSSPTDTDNDNTDTTPTGTDATSPTDTDTTPTDTTPTDTDTTPTGTDTAATDTTDSDTTGSDLTSYADDVDFDDAVQNSAAYEGGCETAVAYGDQTFIDLGITNSRWGWSITLDGYTLGTSVPIYAAAGGNDVSKGWICGALTYSYDAETGCIRAISEPRNDWYFTESHLWAGETPPDTTAFGNWPDQHTYLDNEAKDEYSFCLDDPHIPAYLALHFVACHP</sequence>
<accession>A0A7S3YMF4</accession>
<protein>
    <submittedName>
        <fullName evidence="2">Uncharacterized protein</fullName>
    </submittedName>
</protein>
<reference evidence="2" key="1">
    <citation type="submission" date="2021-01" db="EMBL/GenBank/DDBJ databases">
        <authorList>
            <person name="Corre E."/>
            <person name="Pelletier E."/>
            <person name="Niang G."/>
            <person name="Scheremetjew M."/>
            <person name="Finn R."/>
            <person name="Kale V."/>
            <person name="Holt S."/>
            <person name="Cochrane G."/>
            <person name="Meng A."/>
            <person name="Brown T."/>
            <person name="Cohen L."/>
        </authorList>
    </citation>
    <scope>NUCLEOTIDE SEQUENCE</scope>
    <source>
        <strain evidence="2">CCMP3107</strain>
    </source>
</reference>
<gene>
    <name evidence="2" type="ORF">HAKA00212_LOCUS27159</name>
</gene>
<feature type="region of interest" description="Disordered" evidence="1">
    <location>
        <begin position="40"/>
        <end position="117"/>
    </location>
</feature>
<dbReference type="EMBL" id="HBIU01063189">
    <property type="protein sequence ID" value="CAE0656245.1"/>
    <property type="molecule type" value="Transcribed_RNA"/>
</dbReference>
<proteinExistence type="predicted"/>
<evidence type="ECO:0000256" key="1">
    <source>
        <dbReference type="SAM" id="MobiDB-lite"/>
    </source>
</evidence>
<name>A0A7S3YMF4_HETAK</name>
<dbReference type="AlphaFoldDB" id="A0A7S3YMF4"/>